<reference evidence="2" key="1">
    <citation type="submission" date="2023-02" db="EMBL/GenBank/DDBJ databases">
        <title>Kitasatospora phosalacinea NBRC 14362.</title>
        <authorList>
            <person name="Ichikawa N."/>
            <person name="Sato H."/>
            <person name="Tonouchi N."/>
        </authorList>
    </citation>
    <scope>NUCLEOTIDE SEQUENCE</scope>
    <source>
        <strain evidence="2">NBRC 14362</strain>
    </source>
</reference>
<feature type="region of interest" description="Disordered" evidence="1">
    <location>
        <begin position="59"/>
        <end position="80"/>
    </location>
</feature>
<proteinExistence type="predicted"/>
<name>A0A9W6PCQ2_9ACTN</name>
<organism evidence="2 3">
    <name type="scientific">Kitasatospora phosalacinea</name>
    <dbReference type="NCBI Taxonomy" id="2065"/>
    <lineage>
        <taxon>Bacteria</taxon>
        <taxon>Bacillati</taxon>
        <taxon>Actinomycetota</taxon>
        <taxon>Actinomycetes</taxon>
        <taxon>Kitasatosporales</taxon>
        <taxon>Streptomycetaceae</taxon>
        <taxon>Kitasatospora</taxon>
    </lineage>
</organism>
<protein>
    <submittedName>
        <fullName evidence="2">Uncharacterized protein</fullName>
    </submittedName>
</protein>
<dbReference type="Proteomes" id="UP001165143">
    <property type="component" value="Unassembled WGS sequence"/>
</dbReference>
<evidence type="ECO:0000313" key="2">
    <source>
        <dbReference type="EMBL" id="GLW53420.1"/>
    </source>
</evidence>
<accession>A0A9W6PCQ2</accession>
<evidence type="ECO:0000313" key="3">
    <source>
        <dbReference type="Proteomes" id="UP001165143"/>
    </source>
</evidence>
<comment type="caution">
    <text evidence="2">The sequence shown here is derived from an EMBL/GenBank/DDBJ whole genome shotgun (WGS) entry which is preliminary data.</text>
</comment>
<dbReference type="AlphaFoldDB" id="A0A9W6PCQ2"/>
<dbReference type="EMBL" id="BSRX01000006">
    <property type="protein sequence ID" value="GLW53420.1"/>
    <property type="molecule type" value="Genomic_DNA"/>
</dbReference>
<evidence type="ECO:0000256" key="1">
    <source>
        <dbReference type="SAM" id="MobiDB-lite"/>
    </source>
</evidence>
<feature type="compositionally biased region" description="Pro residues" evidence="1">
    <location>
        <begin position="70"/>
        <end position="80"/>
    </location>
</feature>
<sequence>MPQGLSSGCISGWLTCGAPCGGVTAEARRAPGLNGTGAGRPGGRAVGLVDLAVRGTAVRTRGAERGSQPPTVPCPAVRPGPGPTALLTAKWLTVGALPQ</sequence>
<gene>
    <name evidence="2" type="ORF">Kpho01_14310</name>
</gene>